<dbReference type="EMBL" id="OV696701">
    <property type="protein sequence ID" value="CAH1248064.1"/>
    <property type="molecule type" value="Genomic_DNA"/>
</dbReference>
<reference evidence="1" key="1">
    <citation type="submission" date="2022-01" db="EMBL/GenBank/DDBJ databases">
        <authorList>
            <person name="Braso-Vives M."/>
        </authorList>
    </citation>
    <scope>NUCLEOTIDE SEQUENCE</scope>
</reference>
<protein>
    <submittedName>
        <fullName evidence="1">Hypp8080 protein</fullName>
    </submittedName>
</protein>
<organism evidence="1 2">
    <name type="scientific">Branchiostoma lanceolatum</name>
    <name type="common">Common lancelet</name>
    <name type="synonym">Amphioxus lanceolatum</name>
    <dbReference type="NCBI Taxonomy" id="7740"/>
    <lineage>
        <taxon>Eukaryota</taxon>
        <taxon>Metazoa</taxon>
        <taxon>Chordata</taxon>
        <taxon>Cephalochordata</taxon>
        <taxon>Leptocardii</taxon>
        <taxon>Amphioxiformes</taxon>
        <taxon>Branchiostomatidae</taxon>
        <taxon>Branchiostoma</taxon>
    </lineage>
</organism>
<dbReference type="AlphaFoldDB" id="A0A8K0ECL4"/>
<gene>
    <name evidence="1" type="primary">Hypp8080</name>
    <name evidence="1" type="ORF">BLAG_LOCUS9531</name>
</gene>
<name>A0A8K0ECL4_BRALA</name>
<accession>A0A8K0ECL4</accession>
<proteinExistence type="predicted"/>
<evidence type="ECO:0000313" key="1">
    <source>
        <dbReference type="EMBL" id="CAH1248064.1"/>
    </source>
</evidence>
<sequence length="110" mass="12340">MNATYSGPRPAYHAYSRPNQYLLCRQCGLEIAKASDLNKRPSKAAHRQRNDTIAGVDGVLIQLFKNPQALPTGHVVARLLLENQYLPSLWLPPRMVDADNLLVVPKSYRS</sequence>
<keyword evidence="2" id="KW-1185">Reference proteome</keyword>
<dbReference type="Proteomes" id="UP000838412">
    <property type="component" value="Chromosome 16"/>
</dbReference>
<dbReference type="OrthoDB" id="5778218at2759"/>
<evidence type="ECO:0000313" key="2">
    <source>
        <dbReference type="Proteomes" id="UP000838412"/>
    </source>
</evidence>